<keyword evidence="2" id="KW-1133">Transmembrane helix</keyword>
<feature type="region of interest" description="Disordered" evidence="1">
    <location>
        <begin position="152"/>
        <end position="189"/>
    </location>
</feature>
<dbReference type="Proteomes" id="UP001187315">
    <property type="component" value="Unassembled WGS sequence"/>
</dbReference>
<evidence type="ECO:0000256" key="1">
    <source>
        <dbReference type="SAM" id="MobiDB-lite"/>
    </source>
</evidence>
<evidence type="ECO:0000256" key="2">
    <source>
        <dbReference type="SAM" id="Phobius"/>
    </source>
</evidence>
<gene>
    <name evidence="4" type="ORF">Q7C36_001616</name>
</gene>
<feature type="signal peptide" evidence="3">
    <location>
        <begin position="1"/>
        <end position="26"/>
    </location>
</feature>
<keyword evidence="2" id="KW-0472">Membrane</keyword>
<name>A0AA88NW34_TACVA</name>
<sequence>MSNATIAKLTVLVFLAFIVCLPEFLPSEVLQVQFLCAPFDPCDPNSGRDQYDGQTHEVYDNAGITRPQCEAQNATNQDEEVKQWFVCETHADLRSLRDNTSVSEKSMEVIVTLQITAPSLTVNGNFNLSGLYVETQHNTVLFGCCIRNKSRRQNREKTPQSSSSAPGVFSAGPSDEKNENTRTHPPNKTHCFAHFKDIQRMFTTTVKHWSVSTIVWFSLMLMVVVLILLGVRDHFFKNRYCFKKKVKRVRPPARQQTTFSKRRVKSLGDLPDDVSVLSAEELFLEKTPSDYSRGHVTHQRRVSLASTKRFLNIFQESFKRGLSPIPELSMTDVSLGENEDGHDEELRSSSVRTEEESKVCLDVPLTPENTHSENFTFLHHRSHPSLESCH</sequence>
<feature type="transmembrane region" description="Helical" evidence="2">
    <location>
        <begin position="209"/>
        <end position="231"/>
    </location>
</feature>
<feature type="chain" id="PRO_5041687683" evidence="3">
    <location>
        <begin position="27"/>
        <end position="390"/>
    </location>
</feature>
<proteinExistence type="predicted"/>
<dbReference type="EMBL" id="JAVHJS010000002">
    <property type="protein sequence ID" value="KAK2865560.1"/>
    <property type="molecule type" value="Genomic_DNA"/>
</dbReference>
<protein>
    <submittedName>
        <fullName evidence="4">Uncharacterized protein</fullName>
    </submittedName>
</protein>
<evidence type="ECO:0000313" key="5">
    <source>
        <dbReference type="Proteomes" id="UP001187315"/>
    </source>
</evidence>
<accession>A0AA88NW34</accession>
<dbReference type="AlphaFoldDB" id="A0AA88NW34"/>
<evidence type="ECO:0000313" key="4">
    <source>
        <dbReference type="EMBL" id="KAK2865560.1"/>
    </source>
</evidence>
<keyword evidence="3" id="KW-0732">Signal</keyword>
<feature type="compositionally biased region" description="Basic and acidic residues" evidence="1">
    <location>
        <begin position="344"/>
        <end position="353"/>
    </location>
</feature>
<reference evidence="4" key="1">
    <citation type="submission" date="2023-08" db="EMBL/GenBank/DDBJ databases">
        <title>Pelteobagrus vachellii genome.</title>
        <authorList>
            <person name="Liu H."/>
        </authorList>
    </citation>
    <scope>NUCLEOTIDE SEQUENCE</scope>
    <source>
        <strain evidence="4">PRFRI_2022a</strain>
        <tissue evidence="4">Muscle</tissue>
    </source>
</reference>
<comment type="caution">
    <text evidence="4">The sequence shown here is derived from an EMBL/GenBank/DDBJ whole genome shotgun (WGS) entry which is preliminary data.</text>
</comment>
<keyword evidence="5" id="KW-1185">Reference proteome</keyword>
<keyword evidence="2" id="KW-0812">Transmembrane</keyword>
<organism evidence="4 5">
    <name type="scientific">Tachysurus vachellii</name>
    <name type="common">Darkbarbel catfish</name>
    <name type="synonym">Pelteobagrus vachellii</name>
    <dbReference type="NCBI Taxonomy" id="175792"/>
    <lineage>
        <taxon>Eukaryota</taxon>
        <taxon>Metazoa</taxon>
        <taxon>Chordata</taxon>
        <taxon>Craniata</taxon>
        <taxon>Vertebrata</taxon>
        <taxon>Euteleostomi</taxon>
        <taxon>Actinopterygii</taxon>
        <taxon>Neopterygii</taxon>
        <taxon>Teleostei</taxon>
        <taxon>Ostariophysi</taxon>
        <taxon>Siluriformes</taxon>
        <taxon>Bagridae</taxon>
        <taxon>Tachysurus</taxon>
    </lineage>
</organism>
<feature type="region of interest" description="Disordered" evidence="1">
    <location>
        <begin position="332"/>
        <end position="353"/>
    </location>
</feature>
<evidence type="ECO:0000256" key="3">
    <source>
        <dbReference type="SAM" id="SignalP"/>
    </source>
</evidence>